<dbReference type="InterPro" id="IPR051162">
    <property type="entry name" value="T4SS_component"/>
</dbReference>
<dbReference type="InterPro" id="IPR027417">
    <property type="entry name" value="P-loop_NTPase"/>
</dbReference>
<name>A0ABP9N539_9GAMM</name>
<evidence type="ECO:0000313" key="4">
    <source>
        <dbReference type="Proteomes" id="UP001500171"/>
    </source>
</evidence>
<sequence>MLDPIIIAKSYQDHKDLAILPALANRHGLITGATGTGKTVTLQKMAESFAQIGVPVFLADIKGDLTGLGVKATASEKLLARLASIGVTDWQPESSIIELWDVYGEKGLPVRATVSDIGPLLLSRLLNLNEVQSGILQLVFKIADDNQLQLIDFKDLRELVKFVGDNAKSFTTDYGNVSSASIGAIQRSLLTFEQQGAEFFLGEPMLDIADLMQRDVSGKGKINILECAKLINSPKLYSVFLLWLLSELFERLPEVGDVEKPKLVFFFDEAHLLFSGISKVLLEKIEHVVRLIRSKGVGVYFVTQNPTDIPDTVLGQLGNRIQHALRAFSVKDQKAVRAAAQTMRQNPNIDTEKVITELGVGEALISFLDEKGRPNIVERGMIIAPCSLMGMMPADEQNAIINQSNLYLKYAETVNRESAYEKLTNGFKLPTSQTSKNDVTQNQTSDSQTESGGLWGMIRDFLFGGKGPRGGQKDGLAQKVAKSTTRQIANKIGREITRGILGGNKRK</sequence>
<proteinExistence type="predicted"/>
<organism evidence="3 4">
    <name type="scientific">Orbus sasakiae</name>
    <dbReference type="NCBI Taxonomy" id="1078475"/>
    <lineage>
        <taxon>Bacteria</taxon>
        <taxon>Pseudomonadati</taxon>
        <taxon>Pseudomonadota</taxon>
        <taxon>Gammaproteobacteria</taxon>
        <taxon>Orbales</taxon>
        <taxon>Orbaceae</taxon>
        <taxon>Orbus</taxon>
    </lineage>
</organism>
<dbReference type="SUPFAM" id="SSF52540">
    <property type="entry name" value="P-loop containing nucleoside triphosphate hydrolases"/>
    <property type="match status" value="1"/>
</dbReference>
<dbReference type="InterPro" id="IPR002048">
    <property type="entry name" value="EF_hand_dom"/>
</dbReference>
<dbReference type="Pfam" id="PF05872">
    <property type="entry name" value="HerA_C"/>
    <property type="match status" value="1"/>
</dbReference>
<dbReference type="CDD" id="cd01127">
    <property type="entry name" value="TrwB_TraG_TraD_VirD4"/>
    <property type="match status" value="1"/>
</dbReference>
<dbReference type="RefSeq" id="WP_345489082.1">
    <property type="nucleotide sequence ID" value="NZ_BAABHY010000001.1"/>
</dbReference>
<comment type="caution">
    <text evidence="3">The sequence shown here is derived from an EMBL/GenBank/DDBJ whole genome shotgun (WGS) entry which is preliminary data.</text>
</comment>
<dbReference type="InterPro" id="IPR033186">
    <property type="entry name" value="HerA_C"/>
</dbReference>
<feature type="domain" description="EF-hand" evidence="2">
    <location>
        <begin position="131"/>
        <end position="166"/>
    </location>
</feature>
<keyword evidence="4" id="KW-1185">Reference proteome</keyword>
<feature type="compositionally biased region" description="Polar residues" evidence="1">
    <location>
        <begin position="430"/>
        <end position="451"/>
    </location>
</feature>
<dbReference type="Gene3D" id="3.40.50.300">
    <property type="entry name" value="P-loop containing nucleotide triphosphate hydrolases"/>
    <property type="match status" value="2"/>
</dbReference>
<evidence type="ECO:0000313" key="3">
    <source>
        <dbReference type="EMBL" id="GAA5107234.1"/>
    </source>
</evidence>
<protein>
    <submittedName>
        <fullName evidence="3">DUF853 domain-containing protein</fullName>
    </submittedName>
</protein>
<dbReference type="PANTHER" id="PTHR30121:SF6">
    <property type="entry name" value="SLR6007 PROTEIN"/>
    <property type="match status" value="1"/>
</dbReference>
<evidence type="ECO:0000259" key="2">
    <source>
        <dbReference type="PROSITE" id="PS50222"/>
    </source>
</evidence>
<dbReference type="EMBL" id="BAABHY010000001">
    <property type="protein sequence ID" value="GAA5107234.1"/>
    <property type="molecule type" value="Genomic_DNA"/>
</dbReference>
<dbReference type="PANTHER" id="PTHR30121">
    <property type="entry name" value="UNCHARACTERIZED PROTEIN YJGR-RELATED"/>
    <property type="match status" value="1"/>
</dbReference>
<evidence type="ECO:0000256" key="1">
    <source>
        <dbReference type="SAM" id="MobiDB-lite"/>
    </source>
</evidence>
<reference evidence="4" key="1">
    <citation type="journal article" date="2019" name="Int. J. Syst. Evol. Microbiol.">
        <title>The Global Catalogue of Microorganisms (GCM) 10K type strain sequencing project: providing services to taxonomists for standard genome sequencing and annotation.</title>
        <authorList>
            <consortium name="The Broad Institute Genomics Platform"/>
            <consortium name="The Broad Institute Genome Sequencing Center for Infectious Disease"/>
            <person name="Wu L."/>
            <person name="Ma J."/>
        </authorList>
    </citation>
    <scope>NUCLEOTIDE SEQUENCE [LARGE SCALE GENOMIC DNA]</scope>
    <source>
        <strain evidence="4">JCM 18050</strain>
    </source>
</reference>
<dbReference type="PROSITE" id="PS50222">
    <property type="entry name" value="EF_HAND_2"/>
    <property type="match status" value="1"/>
</dbReference>
<dbReference type="Proteomes" id="UP001500171">
    <property type="component" value="Unassembled WGS sequence"/>
</dbReference>
<gene>
    <name evidence="3" type="ORF">GCM10023211_08130</name>
</gene>
<accession>A0ABP9N539</accession>
<feature type="region of interest" description="Disordered" evidence="1">
    <location>
        <begin position="425"/>
        <end position="452"/>
    </location>
</feature>